<dbReference type="GO" id="GO:0051536">
    <property type="term" value="F:iron-sulfur cluster binding"/>
    <property type="evidence" value="ECO:0007669"/>
    <property type="project" value="UniProtKB-KW"/>
</dbReference>
<dbReference type="InterPro" id="IPR007197">
    <property type="entry name" value="rSAM"/>
</dbReference>
<organism evidence="7 8">
    <name type="scientific">Desulfobotulus mexicanus</name>
    <dbReference type="NCBI Taxonomy" id="2586642"/>
    <lineage>
        <taxon>Bacteria</taxon>
        <taxon>Pseudomonadati</taxon>
        <taxon>Thermodesulfobacteriota</taxon>
        <taxon>Desulfobacteria</taxon>
        <taxon>Desulfobacterales</taxon>
        <taxon>Desulfobacteraceae</taxon>
        <taxon>Desulfobotulus</taxon>
    </lineage>
</organism>
<dbReference type="Pfam" id="PF13186">
    <property type="entry name" value="SPASM"/>
    <property type="match status" value="1"/>
</dbReference>
<evidence type="ECO:0000256" key="2">
    <source>
        <dbReference type="ARBA" id="ARBA00022691"/>
    </source>
</evidence>
<feature type="domain" description="Radical SAM core" evidence="6">
    <location>
        <begin position="1"/>
        <end position="224"/>
    </location>
</feature>
<dbReference type="PANTHER" id="PTHR11228:SF7">
    <property type="entry name" value="PQQA PEPTIDE CYCLASE"/>
    <property type="match status" value="1"/>
</dbReference>
<evidence type="ECO:0000313" key="8">
    <source>
        <dbReference type="Proteomes" id="UP000321899"/>
    </source>
</evidence>
<dbReference type="InterPro" id="IPR013785">
    <property type="entry name" value="Aldolase_TIM"/>
</dbReference>
<sequence length="351" mass="39133">MKKILALQIEPSTACTLKCPTCPRTTFAGNWKNINFPLEKLKHILPLAIRAEIVQLQGWGEPLCHPELEGMIHELTKAGATCAVTSNGCLLDEKRSESLLKAGLEHLTVSISGASPETHAALRPHSDLHALMEKIRHFRLTADKLGKKPKVSLSFLQQDSNIHELPMAVELASRYGLDDCLAINASYLPTPAHKKQHVVSGLRSRWAAMRALWVSIRKGQPYIPARIRPEEQAVCANNPLECLMIGADGSVSPCIFLYLPLRTHGNINPPTAVMGNIFEDDFENIWKSEKYRDFCRAFGSRKEFYEELYAGIGNCSEGRRRLMEAPEIERIFYANHPAPSPCQGCDKINGL</sequence>
<evidence type="ECO:0000259" key="6">
    <source>
        <dbReference type="PROSITE" id="PS51918"/>
    </source>
</evidence>
<evidence type="ECO:0000313" key="7">
    <source>
        <dbReference type="EMBL" id="TYT75479.1"/>
    </source>
</evidence>
<evidence type="ECO:0000256" key="1">
    <source>
        <dbReference type="ARBA" id="ARBA00001966"/>
    </source>
</evidence>
<dbReference type="PROSITE" id="PS51918">
    <property type="entry name" value="RADICAL_SAM"/>
    <property type="match status" value="1"/>
</dbReference>
<evidence type="ECO:0000256" key="3">
    <source>
        <dbReference type="ARBA" id="ARBA00022723"/>
    </source>
</evidence>
<comment type="caution">
    <text evidence="7">The sequence shown here is derived from an EMBL/GenBank/DDBJ whole genome shotgun (WGS) entry which is preliminary data.</text>
</comment>
<dbReference type="InterPro" id="IPR050377">
    <property type="entry name" value="Radical_SAM_PqqE_MftC-like"/>
</dbReference>
<dbReference type="OrthoDB" id="9772409at2"/>
<keyword evidence="5" id="KW-0411">Iron-sulfur</keyword>
<dbReference type="EMBL" id="VDMB01000004">
    <property type="protein sequence ID" value="TYT75479.1"/>
    <property type="molecule type" value="Genomic_DNA"/>
</dbReference>
<dbReference type="GO" id="GO:0003824">
    <property type="term" value="F:catalytic activity"/>
    <property type="evidence" value="ECO:0007669"/>
    <property type="project" value="InterPro"/>
</dbReference>
<dbReference type="CDD" id="cd01335">
    <property type="entry name" value="Radical_SAM"/>
    <property type="match status" value="1"/>
</dbReference>
<reference evidence="7 8" key="1">
    <citation type="submission" date="2019-06" db="EMBL/GenBank/DDBJ databases">
        <title>Desulfobotulus mexicanus sp. nov., a novel sulfate-reducing bacterium isolated from the sediment of an alkaline crater lake in Mexico.</title>
        <authorList>
            <person name="Hirschler-Rea A."/>
        </authorList>
    </citation>
    <scope>NUCLEOTIDE SEQUENCE [LARGE SCALE GENOMIC DNA]</scope>
    <source>
        <strain evidence="7 8">PAR22N</strain>
    </source>
</reference>
<protein>
    <submittedName>
        <fullName evidence="7">Radical SAM protein</fullName>
    </submittedName>
</protein>
<dbReference type="Gene3D" id="3.20.20.70">
    <property type="entry name" value="Aldolase class I"/>
    <property type="match status" value="1"/>
</dbReference>
<keyword evidence="2" id="KW-0949">S-adenosyl-L-methionine</keyword>
<dbReference type="Proteomes" id="UP000321899">
    <property type="component" value="Unassembled WGS sequence"/>
</dbReference>
<dbReference type="GO" id="GO:0046872">
    <property type="term" value="F:metal ion binding"/>
    <property type="evidence" value="ECO:0007669"/>
    <property type="project" value="UniProtKB-KW"/>
</dbReference>
<dbReference type="RefSeq" id="WP_139447015.1">
    <property type="nucleotide sequence ID" value="NZ_VDMB01000004.1"/>
</dbReference>
<dbReference type="Pfam" id="PF04055">
    <property type="entry name" value="Radical_SAM"/>
    <property type="match status" value="1"/>
</dbReference>
<name>A0A5Q4VCQ7_9BACT</name>
<accession>A0A5Q4VCQ7</accession>
<dbReference type="InterPro" id="IPR023885">
    <property type="entry name" value="4Fe4S-binding_SPASM_dom"/>
</dbReference>
<proteinExistence type="predicted"/>
<dbReference type="PANTHER" id="PTHR11228">
    <property type="entry name" value="RADICAL SAM DOMAIN PROTEIN"/>
    <property type="match status" value="1"/>
</dbReference>
<keyword evidence="3" id="KW-0479">Metal-binding</keyword>
<dbReference type="SFLD" id="SFLDS00029">
    <property type="entry name" value="Radical_SAM"/>
    <property type="match status" value="1"/>
</dbReference>
<gene>
    <name evidence="7" type="ORF">FIM25_05215</name>
</gene>
<evidence type="ECO:0000256" key="4">
    <source>
        <dbReference type="ARBA" id="ARBA00023004"/>
    </source>
</evidence>
<dbReference type="AlphaFoldDB" id="A0A5Q4VCQ7"/>
<comment type="cofactor">
    <cofactor evidence="1">
        <name>[4Fe-4S] cluster</name>
        <dbReference type="ChEBI" id="CHEBI:49883"/>
    </cofactor>
</comment>
<dbReference type="InterPro" id="IPR058240">
    <property type="entry name" value="rSAM_sf"/>
</dbReference>
<keyword evidence="8" id="KW-1185">Reference proteome</keyword>
<evidence type="ECO:0000256" key="5">
    <source>
        <dbReference type="ARBA" id="ARBA00023014"/>
    </source>
</evidence>
<dbReference type="SUPFAM" id="SSF102114">
    <property type="entry name" value="Radical SAM enzymes"/>
    <property type="match status" value="1"/>
</dbReference>
<dbReference type="SFLD" id="SFLDG01067">
    <property type="entry name" value="SPASM/twitch_domain_containing"/>
    <property type="match status" value="1"/>
</dbReference>
<keyword evidence="4" id="KW-0408">Iron</keyword>